<feature type="transmembrane region" description="Helical" evidence="1">
    <location>
        <begin position="47"/>
        <end position="71"/>
    </location>
</feature>
<sequence length="411" mass="46795">MTKPKARISLAIFWTVIAFTHTPSFLLWTIAFLGYLLFFLTKYSYKSVLATLLSSMLGWGMASIYLVPAILEKSSVNIDYPRLSKGGFEMLDLLELFKSGISDINNKQLLAVLMMAIICFVGYRHNQSKIKETFGWLIFIGIVLFFISNLSWTIWRSSITLQTVETSWRIGGLLYFGTAGLSALAVSSIFQLKLPLKLFLSVIIASIIMMNFQYGYSLTRQNPTLHSGGKGKVFVKQWLETIFYDPYSDKLIDVPEFRPLIHDKIPSNYPRERYTDAGIPYIEKGSPSFPIPALGEPRYSLVQGKAEIIQSKWENYEREFKITVTETSTIKIRTYTYPAWHLYVNNQSHPILQADDGTILFNLEPGSYQVVLRYDWTPAFKAGVVLSILSFGALMVLKRIYATSKRSESIT</sequence>
<feature type="transmembrane region" description="Helical" evidence="1">
    <location>
        <begin position="198"/>
        <end position="216"/>
    </location>
</feature>
<keyword evidence="1" id="KW-0812">Transmembrane</keyword>
<organism evidence="3 4">
    <name type="scientific">Microcystis aeruginosa BLCC-F158</name>
    <dbReference type="NCBI Taxonomy" id="2755316"/>
    <lineage>
        <taxon>Bacteria</taxon>
        <taxon>Bacillati</taxon>
        <taxon>Cyanobacteriota</taxon>
        <taxon>Cyanophyceae</taxon>
        <taxon>Oscillatoriophycideae</taxon>
        <taxon>Chroococcales</taxon>
        <taxon>Microcystaceae</taxon>
        <taxon>Microcystis</taxon>
    </lineage>
</organism>
<comment type="caution">
    <text evidence="3">The sequence shown here is derived from an EMBL/GenBank/DDBJ whole genome shotgun (WGS) entry which is preliminary data.</text>
</comment>
<dbReference type="EMBL" id="JACEGC010000267">
    <property type="protein sequence ID" value="MBC1198176.1"/>
    <property type="molecule type" value="Genomic_DNA"/>
</dbReference>
<feature type="transmembrane region" description="Helical" evidence="1">
    <location>
        <begin position="135"/>
        <end position="155"/>
    </location>
</feature>
<evidence type="ECO:0000259" key="2">
    <source>
        <dbReference type="PROSITE" id="PS50042"/>
    </source>
</evidence>
<feature type="domain" description="Cyclic nucleotide-binding" evidence="2">
    <location>
        <begin position="343"/>
        <end position="411"/>
    </location>
</feature>
<feature type="transmembrane region" description="Helical" evidence="1">
    <location>
        <begin position="167"/>
        <end position="186"/>
    </location>
</feature>
<evidence type="ECO:0000313" key="3">
    <source>
        <dbReference type="EMBL" id="MBC1198176.1"/>
    </source>
</evidence>
<feature type="transmembrane region" description="Helical" evidence="1">
    <location>
        <begin position="104"/>
        <end position="123"/>
    </location>
</feature>
<protein>
    <recommendedName>
        <fullName evidence="2">Cyclic nucleotide-binding domain-containing protein</fullName>
    </recommendedName>
</protein>
<dbReference type="PROSITE" id="PS50042">
    <property type="entry name" value="CNMP_BINDING_3"/>
    <property type="match status" value="1"/>
</dbReference>
<evidence type="ECO:0000256" key="1">
    <source>
        <dbReference type="SAM" id="Phobius"/>
    </source>
</evidence>
<feature type="transmembrane region" description="Helical" evidence="1">
    <location>
        <begin position="12"/>
        <end position="40"/>
    </location>
</feature>
<accession>A0A841VDE0</accession>
<gene>
    <name evidence="3" type="ORF">H0901_23820</name>
</gene>
<dbReference type="Proteomes" id="UP000525432">
    <property type="component" value="Unassembled WGS sequence"/>
</dbReference>
<dbReference type="AlphaFoldDB" id="A0A841VDE0"/>
<evidence type="ECO:0000313" key="4">
    <source>
        <dbReference type="Proteomes" id="UP000525432"/>
    </source>
</evidence>
<reference evidence="3 4" key="1">
    <citation type="submission" date="2020-07" db="EMBL/GenBank/DDBJ databases">
        <title>Genomes of two Microcystis aeruginosa (Cyanobacteria) strains from Florida (USA) with disparate toxicogenic potential.</title>
        <authorList>
            <person name="Lefler F.W."/>
            <person name="Barbosa M."/>
            <person name="Berthold D.E."/>
            <person name="Laughinghouse H.D. IV."/>
        </authorList>
    </citation>
    <scope>NUCLEOTIDE SEQUENCE [LARGE SCALE GENOMIC DNA]</scope>
    <source>
        <strain evidence="3 4">BLCCF158</strain>
    </source>
</reference>
<proteinExistence type="predicted"/>
<keyword evidence="1" id="KW-0472">Membrane</keyword>
<keyword evidence="1" id="KW-1133">Transmembrane helix</keyword>
<name>A0A841VDE0_MICAE</name>
<dbReference type="InterPro" id="IPR000595">
    <property type="entry name" value="cNMP-bd_dom"/>
</dbReference>